<feature type="compositionally biased region" description="Basic and acidic residues" evidence="3">
    <location>
        <begin position="669"/>
        <end position="683"/>
    </location>
</feature>
<feature type="region of interest" description="Disordered" evidence="3">
    <location>
        <begin position="487"/>
        <end position="548"/>
    </location>
</feature>
<feature type="domain" description="Bromo" evidence="4">
    <location>
        <begin position="390"/>
        <end position="462"/>
    </location>
</feature>
<feature type="compositionally biased region" description="Basic and acidic residues" evidence="3">
    <location>
        <begin position="171"/>
        <end position="180"/>
    </location>
</feature>
<feature type="compositionally biased region" description="Low complexity" evidence="3">
    <location>
        <begin position="273"/>
        <end position="285"/>
    </location>
</feature>
<keyword evidence="1 2" id="KW-0103">Bromodomain</keyword>
<feature type="compositionally biased region" description="Low complexity" evidence="3">
    <location>
        <begin position="738"/>
        <end position="761"/>
    </location>
</feature>
<feature type="region of interest" description="Disordered" evidence="3">
    <location>
        <begin position="835"/>
        <end position="934"/>
    </location>
</feature>
<evidence type="ECO:0000256" key="2">
    <source>
        <dbReference type="PROSITE-ProRule" id="PRU00035"/>
    </source>
</evidence>
<organism evidence="6 7">
    <name type="scientific">Zymoseptoria tritici ST99CH_1E4</name>
    <dbReference type="NCBI Taxonomy" id="1276532"/>
    <lineage>
        <taxon>Eukaryota</taxon>
        <taxon>Fungi</taxon>
        <taxon>Dikarya</taxon>
        <taxon>Ascomycota</taxon>
        <taxon>Pezizomycotina</taxon>
        <taxon>Dothideomycetes</taxon>
        <taxon>Dothideomycetidae</taxon>
        <taxon>Mycosphaerellales</taxon>
        <taxon>Mycosphaerellaceae</taxon>
        <taxon>Zymoseptoria</taxon>
    </lineage>
</organism>
<feature type="compositionally biased region" description="Polar residues" evidence="3">
    <location>
        <begin position="886"/>
        <end position="897"/>
    </location>
</feature>
<feature type="region of interest" description="Disordered" evidence="3">
    <location>
        <begin position="1"/>
        <end position="368"/>
    </location>
</feature>
<evidence type="ECO:0000256" key="3">
    <source>
        <dbReference type="SAM" id="MobiDB-lite"/>
    </source>
</evidence>
<accession>A0A2H1FMF0</accession>
<dbReference type="GO" id="GO:0006338">
    <property type="term" value="P:chromatin remodeling"/>
    <property type="evidence" value="ECO:0007669"/>
    <property type="project" value="TreeGrafter"/>
</dbReference>
<feature type="compositionally biased region" description="Acidic residues" evidence="3">
    <location>
        <begin position="684"/>
        <end position="701"/>
    </location>
</feature>
<feature type="compositionally biased region" description="Polar residues" evidence="3">
    <location>
        <begin position="34"/>
        <end position="48"/>
    </location>
</feature>
<dbReference type="GO" id="GO:0000785">
    <property type="term" value="C:chromatin"/>
    <property type="evidence" value="ECO:0007669"/>
    <property type="project" value="TreeGrafter"/>
</dbReference>
<evidence type="ECO:0000259" key="5">
    <source>
        <dbReference type="PROSITE" id="PS51525"/>
    </source>
</evidence>
<dbReference type="Gene3D" id="1.20.920.10">
    <property type="entry name" value="Bromodomain-like"/>
    <property type="match status" value="2"/>
</dbReference>
<dbReference type="InterPro" id="IPR038336">
    <property type="entry name" value="NET_sf"/>
</dbReference>
<evidence type="ECO:0000256" key="1">
    <source>
        <dbReference type="ARBA" id="ARBA00023117"/>
    </source>
</evidence>
<protein>
    <recommendedName>
        <fullName evidence="8">Bromo domain-containing protein</fullName>
    </recommendedName>
</protein>
<dbReference type="GO" id="GO:0006355">
    <property type="term" value="P:regulation of DNA-templated transcription"/>
    <property type="evidence" value="ECO:0007669"/>
    <property type="project" value="TreeGrafter"/>
</dbReference>
<feature type="region of interest" description="Disordered" evidence="3">
    <location>
        <begin position="669"/>
        <end position="705"/>
    </location>
</feature>
<dbReference type="InterPro" id="IPR001487">
    <property type="entry name" value="Bromodomain"/>
</dbReference>
<feature type="domain" description="NET" evidence="5">
    <location>
        <begin position="760"/>
        <end position="840"/>
    </location>
</feature>
<evidence type="ECO:0000313" key="7">
    <source>
        <dbReference type="Proteomes" id="UP000245764"/>
    </source>
</evidence>
<feature type="compositionally biased region" description="Acidic residues" evidence="3">
    <location>
        <begin position="918"/>
        <end position="934"/>
    </location>
</feature>
<dbReference type="Pfam" id="PF00439">
    <property type="entry name" value="Bromodomain"/>
    <property type="match status" value="2"/>
</dbReference>
<name>A0A2H1FMF0_ZYMTR</name>
<feature type="compositionally biased region" description="Polar residues" evidence="3">
    <location>
        <begin position="59"/>
        <end position="68"/>
    </location>
</feature>
<dbReference type="PANTHER" id="PTHR22880">
    <property type="entry name" value="FALZ-RELATED BROMODOMAIN-CONTAINING PROTEINS"/>
    <property type="match status" value="1"/>
</dbReference>
<feature type="compositionally biased region" description="Low complexity" evidence="3">
    <location>
        <begin position="355"/>
        <end position="368"/>
    </location>
</feature>
<dbReference type="SMART" id="SM00297">
    <property type="entry name" value="BROMO"/>
    <property type="match status" value="2"/>
</dbReference>
<feature type="compositionally biased region" description="Gly residues" evidence="3">
    <location>
        <begin position="902"/>
        <end position="912"/>
    </location>
</feature>
<evidence type="ECO:0008006" key="8">
    <source>
        <dbReference type="Google" id="ProtNLM"/>
    </source>
</evidence>
<dbReference type="PROSITE" id="PS51525">
    <property type="entry name" value="NET"/>
    <property type="match status" value="1"/>
</dbReference>
<feature type="region of interest" description="Disordered" evidence="3">
    <location>
        <begin position="722"/>
        <end position="768"/>
    </location>
</feature>
<dbReference type="InterPro" id="IPR036427">
    <property type="entry name" value="Bromodomain-like_sf"/>
</dbReference>
<dbReference type="InterPro" id="IPR018359">
    <property type="entry name" value="Bromodomain_CS"/>
</dbReference>
<feature type="compositionally biased region" description="Low complexity" evidence="3">
    <location>
        <begin position="141"/>
        <end position="157"/>
    </location>
</feature>
<dbReference type="PROSITE" id="PS50014">
    <property type="entry name" value="BROMODOMAIN_2"/>
    <property type="match status" value="2"/>
</dbReference>
<reference evidence="7" key="1">
    <citation type="submission" date="2017-05" db="EMBL/GenBank/DDBJ databases">
        <authorList>
            <person name="Song R."/>
            <person name="Chenine A.L."/>
            <person name="Ruprecht R.M."/>
        </authorList>
    </citation>
    <scope>NUCLEOTIDE SEQUENCE [LARGE SCALE GENOMIC DNA]</scope>
</reference>
<dbReference type="Proteomes" id="UP000245764">
    <property type="component" value="Chromosome 1"/>
</dbReference>
<dbReference type="PRINTS" id="PR00503">
    <property type="entry name" value="BROMODOMAIN"/>
</dbReference>
<evidence type="ECO:0000259" key="4">
    <source>
        <dbReference type="PROSITE" id="PS50014"/>
    </source>
</evidence>
<evidence type="ECO:0000313" key="6">
    <source>
        <dbReference type="EMBL" id="SMR42469.1"/>
    </source>
</evidence>
<dbReference type="SUPFAM" id="SSF47370">
    <property type="entry name" value="Bromodomain"/>
    <property type="match status" value="2"/>
</dbReference>
<dbReference type="PROSITE" id="PS00633">
    <property type="entry name" value="BROMODOMAIN_1"/>
    <property type="match status" value="1"/>
</dbReference>
<dbReference type="EMBL" id="LT854253">
    <property type="protein sequence ID" value="SMR42469.1"/>
    <property type="molecule type" value="Genomic_DNA"/>
</dbReference>
<dbReference type="PANTHER" id="PTHR22880:SF225">
    <property type="entry name" value="BROMODOMAIN-CONTAINING PROTEIN BET-1-RELATED"/>
    <property type="match status" value="1"/>
</dbReference>
<sequence>MSSEAAHPELVNGASSSDAPVTNGDHQHQHQQQDTMSSDQGANTTAFEDNSALPVDQIEVTQDSQPTSLKPVEDVASGITSVADFLPNPKDAPTSHPTPPPDEPLVSSDANVDVEMTEAEDRNVEVESAPEGLSEVAPTLVDESVPVPAPVVESSLVRPREEDDGEEAEEPAAKRSRFDGVDASAAEDASLPIANANDPEPELEPQQEQTAIFTDVATPVETSSADPLLSGDAASEPHSSIPPAAPSDILPPADSAAPESQASIPQAPPSEVPPSSSAALEPEASTSQAALPEVPPPLPSTSINGTSAEADAQPTIESIEAQPPPSIENAADAPMESSQPSTQALPTSIPPPAAPSSSSAAPAQATAQYDTKPMTALQKTFLQDKMKNLKKTKNSGPFSSPVDYVALGIPSYPEVIKQPMDLGTMDQKLKAGQYATVQEFADDFDLIVNNTRTFNGSAHAITQMAMAMEAYFRRMMESVPSADIAALPKKKASPKPATNIAQRREPRAVPPPVPATESFALQSNGTPQIRRESGANRPARAIKPPPPKEVAYAMPKRKEHQLELKFAEHVLQQIRGPQYGAQNSVFLAPVDPVALNIPNYRQIIKHPMDLGTMTQKMKQGLYGKASEVKKDFDLMIENCISFNPVGNPVRDMGIALQRSFESLWRDKDKWEKKERANSKRGESSAEEESEEEEEEEEDDGDEKSQAIRALQKQLADMQNALAGLNAPPTKKTKKTKAPKQGGTKKSGGASTKTKLPAAKTSKPPKKTKIVTYEEKQEISEAVGNMDGAQVEQLTNIITSNCKKYAEQDEMELEIDDLPNEVQALLLAYVRSIFGNPRARQRQISPDDAGGVMDEDDEFEPSERGKRGGAGGKRKKHRPMGKKEQQDAISNIQKQLAQFQGPANGGQSVGGGYVVPKQEDEDSSGDEESEESEEE</sequence>
<dbReference type="GO" id="GO:0005634">
    <property type="term" value="C:nucleus"/>
    <property type="evidence" value="ECO:0007669"/>
    <property type="project" value="TreeGrafter"/>
</dbReference>
<gene>
    <name evidence="6" type="ORF">ZT1E4_G1247</name>
</gene>
<proteinExistence type="predicted"/>
<dbReference type="InterPro" id="IPR050935">
    <property type="entry name" value="Bromo_chromatin_reader"/>
</dbReference>
<dbReference type="InterPro" id="IPR027353">
    <property type="entry name" value="NET_dom"/>
</dbReference>
<feature type="domain" description="Bromo" evidence="4">
    <location>
        <begin position="578"/>
        <end position="650"/>
    </location>
</feature>
<dbReference type="Pfam" id="PF17035">
    <property type="entry name" value="BET"/>
    <property type="match status" value="1"/>
</dbReference>
<dbReference type="AlphaFoldDB" id="A0A2H1FMF0"/>
<feature type="compositionally biased region" description="Polar residues" evidence="3">
    <location>
        <begin position="336"/>
        <end position="345"/>
    </location>
</feature>
<dbReference type="Gene3D" id="1.20.1270.220">
    <property type="match status" value="1"/>
</dbReference>